<comment type="caution">
    <text evidence="2">The sequence shown here is derived from an EMBL/GenBank/DDBJ whole genome shotgun (WGS) entry which is preliminary data.</text>
</comment>
<dbReference type="Pfam" id="PF14528">
    <property type="entry name" value="LAGLIDADG_3"/>
    <property type="match status" value="1"/>
</dbReference>
<dbReference type="PROSITE" id="PS50819">
    <property type="entry name" value="INTEIN_ENDONUCLEASE"/>
    <property type="match status" value="1"/>
</dbReference>
<sequence length="332" mass="37893">MAELLNSKRVVFKEGKQRAFIENILTKSGRSIKELANFLKVSERAISDWHREKFLMPLLTVRKLTRLASIKVPKFEIRGRYDHVRIAGSLGGKAIIAKYGSVGGDSEKRKTAWRNWWNREGKFIKNKILEPKQIKIPTESSDLAEFVGIMMGDGGVSERQISITLHSITDDQYKDFVVKLIRKLFGVMPGVHKRGDSLANTIFVSRTELVKFCTNGLGLPLGHKIKQRLDIPDWINASKDFQIACLRGLIDTDGSVVIHKYRVGGKRYSYKKIEFSSASRPLFESVVEILTKLGLNPNRNKRHLTISASKNVEKYFKIISSHNPKHLKRYKE</sequence>
<dbReference type="SUPFAM" id="SSF55608">
    <property type="entry name" value="Homing endonucleases"/>
    <property type="match status" value="1"/>
</dbReference>
<evidence type="ECO:0000313" key="2">
    <source>
        <dbReference type="EMBL" id="OGE84590.1"/>
    </source>
</evidence>
<dbReference type="InterPro" id="IPR004860">
    <property type="entry name" value="LAGLIDADG_dom"/>
</dbReference>
<dbReference type="GO" id="GO:0004519">
    <property type="term" value="F:endonuclease activity"/>
    <property type="evidence" value="ECO:0007669"/>
    <property type="project" value="InterPro"/>
</dbReference>
<dbReference type="EMBL" id="MFEN01000003">
    <property type="protein sequence ID" value="OGE84590.1"/>
    <property type="molecule type" value="Genomic_DNA"/>
</dbReference>
<accession>A0A1F5P4R4</accession>
<dbReference type="AlphaFoldDB" id="A0A1F5P4R4"/>
<dbReference type="Gene3D" id="3.10.28.10">
    <property type="entry name" value="Homing endonucleases"/>
    <property type="match status" value="1"/>
</dbReference>
<reference evidence="2 3" key="1">
    <citation type="journal article" date="2016" name="Nat. Commun.">
        <title>Thousands of microbial genomes shed light on interconnected biogeochemical processes in an aquifer system.</title>
        <authorList>
            <person name="Anantharaman K."/>
            <person name="Brown C.T."/>
            <person name="Hug L.A."/>
            <person name="Sharon I."/>
            <person name="Castelle C.J."/>
            <person name="Probst A.J."/>
            <person name="Thomas B.C."/>
            <person name="Singh A."/>
            <person name="Wilkins M.J."/>
            <person name="Karaoz U."/>
            <person name="Brodie E.L."/>
            <person name="Williams K.H."/>
            <person name="Hubbard S.S."/>
            <person name="Banfield J.F."/>
        </authorList>
    </citation>
    <scope>NUCLEOTIDE SEQUENCE [LARGE SCALE GENOMIC DNA]</scope>
</reference>
<dbReference type="InterPro" id="IPR027434">
    <property type="entry name" value="Homing_endonucl"/>
</dbReference>
<evidence type="ECO:0000259" key="1">
    <source>
        <dbReference type="PROSITE" id="PS50819"/>
    </source>
</evidence>
<organism evidence="2 3">
    <name type="scientific">Candidatus Doudnabacteria bacterium RIFCSPHIGHO2_01_FULL_49_9</name>
    <dbReference type="NCBI Taxonomy" id="1817827"/>
    <lineage>
        <taxon>Bacteria</taxon>
        <taxon>Candidatus Doudnaibacteriota</taxon>
    </lineage>
</organism>
<dbReference type="PRINTS" id="PR00379">
    <property type="entry name" value="INTEIN"/>
</dbReference>
<dbReference type="InterPro" id="IPR004042">
    <property type="entry name" value="Intein_endonuc_central"/>
</dbReference>
<name>A0A1F5P4R4_9BACT</name>
<proteinExistence type="predicted"/>
<dbReference type="Proteomes" id="UP000176339">
    <property type="component" value="Unassembled WGS sequence"/>
</dbReference>
<feature type="domain" description="DOD-type homing endonuclease" evidence="1">
    <location>
        <begin position="146"/>
        <end position="295"/>
    </location>
</feature>
<dbReference type="InterPro" id="IPR006142">
    <property type="entry name" value="INTEIN"/>
</dbReference>
<evidence type="ECO:0000313" key="3">
    <source>
        <dbReference type="Proteomes" id="UP000176339"/>
    </source>
</evidence>
<gene>
    <name evidence="2" type="ORF">A2846_03630</name>
</gene>
<dbReference type="GO" id="GO:0016539">
    <property type="term" value="P:intein-mediated protein splicing"/>
    <property type="evidence" value="ECO:0007669"/>
    <property type="project" value="InterPro"/>
</dbReference>
<protein>
    <recommendedName>
        <fullName evidence="1">DOD-type homing endonuclease domain-containing protein</fullName>
    </recommendedName>
</protein>